<dbReference type="Pfam" id="PF02535">
    <property type="entry name" value="Zip"/>
    <property type="match status" value="1"/>
</dbReference>
<dbReference type="GO" id="GO:0005385">
    <property type="term" value="F:zinc ion transmembrane transporter activity"/>
    <property type="evidence" value="ECO:0007669"/>
    <property type="project" value="TreeGrafter"/>
</dbReference>
<gene>
    <name evidence="8" type="ORF">AMSG_08240</name>
</gene>
<keyword evidence="7" id="KW-0732">Signal</keyword>
<evidence type="ECO:0000256" key="4">
    <source>
        <dbReference type="ARBA" id="ARBA00023136"/>
    </source>
</evidence>
<evidence type="ECO:0000313" key="9">
    <source>
        <dbReference type="Proteomes" id="UP000054408"/>
    </source>
</evidence>
<sequence length="348" mass="35415">MWSLRRAWRTAGIVVVAVVVAAAESVVGHGHSHGHSHGGGAGHVEASGGATRGEVRRAAFSWSKLYALMLVFGVAMAGGLMAIRLQAYKHKDLVMELGNSLAGGIFLAAGMVHMLPEATAALYDAFPDLPVAPALCLAGMLLPLWVENVLMASPGSHGHGAEGHGHSHGGGGGHTHGLVEARAPGAPGTSPVGAVTSAIVPYLIALLLGIHSLIEGIALGVENSEARASMILLAVLCHKGLAAFSLGVALTRASVPLPRFFQVMIFFSLMTPVGGLLGALASASVADSLQSELADLILAFASGTFVYVGLVEIVLVEVDPSKANVGLKFTTVVAGACLMTAIGISMHG</sequence>
<name>A0A0L0DIC2_THETB</name>
<dbReference type="GO" id="GO:0016020">
    <property type="term" value="C:membrane"/>
    <property type="evidence" value="ECO:0007669"/>
    <property type="project" value="UniProtKB-SubCell"/>
</dbReference>
<dbReference type="Proteomes" id="UP000054408">
    <property type="component" value="Unassembled WGS sequence"/>
</dbReference>
<feature type="chain" id="PRO_5005537539" evidence="7">
    <location>
        <begin position="24"/>
        <end position="348"/>
    </location>
</feature>
<dbReference type="GeneID" id="25566974"/>
<reference evidence="8 9" key="1">
    <citation type="submission" date="2010-05" db="EMBL/GenBank/DDBJ databases">
        <title>The Genome Sequence of Thecamonas trahens ATCC 50062.</title>
        <authorList>
            <consortium name="The Broad Institute Genome Sequencing Platform"/>
            <person name="Russ C."/>
            <person name="Cuomo C."/>
            <person name="Shea T."/>
            <person name="Young S.K."/>
            <person name="Zeng Q."/>
            <person name="Koehrsen M."/>
            <person name="Haas B."/>
            <person name="Borodovsky M."/>
            <person name="Guigo R."/>
            <person name="Alvarado L."/>
            <person name="Berlin A."/>
            <person name="Bochicchio J."/>
            <person name="Borenstein D."/>
            <person name="Chapman S."/>
            <person name="Chen Z."/>
            <person name="Freedman E."/>
            <person name="Gellesch M."/>
            <person name="Goldberg J."/>
            <person name="Griggs A."/>
            <person name="Gujja S."/>
            <person name="Heilman E."/>
            <person name="Heiman D."/>
            <person name="Hepburn T."/>
            <person name="Howarth C."/>
            <person name="Jen D."/>
            <person name="Larson L."/>
            <person name="Mehta T."/>
            <person name="Park D."/>
            <person name="Pearson M."/>
            <person name="Roberts A."/>
            <person name="Saif S."/>
            <person name="Shenoy N."/>
            <person name="Sisk P."/>
            <person name="Stolte C."/>
            <person name="Sykes S."/>
            <person name="Thomson T."/>
            <person name="Walk T."/>
            <person name="White J."/>
            <person name="Yandava C."/>
            <person name="Burger G."/>
            <person name="Gray M.W."/>
            <person name="Holland P.W.H."/>
            <person name="King N."/>
            <person name="Lang F.B.F."/>
            <person name="Roger A.J."/>
            <person name="Ruiz-Trillo I."/>
            <person name="Lander E."/>
            <person name="Nusbaum C."/>
        </authorList>
    </citation>
    <scope>NUCLEOTIDE SEQUENCE [LARGE SCALE GENOMIC DNA]</scope>
    <source>
        <strain evidence="8 9">ATCC 50062</strain>
    </source>
</reference>
<dbReference type="OrthoDB" id="448280at2759"/>
<evidence type="ECO:0000256" key="5">
    <source>
        <dbReference type="SAM" id="MobiDB-lite"/>
    </source>
</evidence>
<feature type="transmembrane region" description="Helical" evidence="6">
    <location>
        <begin position="192"/>
        <end position="214"/>
    </location>
</feature>
<proteinExistence type="predicted"/>
<dbReference type="eggNOG" id="KOG1558">
    <property type="taxonomic scope" value="Eukaryota"/>
</dbReference>
<feature type="transmembrane region" description="Helical" evidence="6">
    <location>
        <begin position="127"/>
        <end position="146"/>
    </location>
</feature>
<evidence type="ECO:0000256" key="6">
    <source>
        <dbReference type="SAM" id="Phobius"/>
    </source>
</evidence>
<dbReference type="EMBL" id="GL349471">
    <property type="protein sequence ID" value="KNC51990.1"/>
    <property type="molecule type" value="Genomic_DNA"/>
</dbReference>
<keyword evidence="9" id="KW-1185">Reference proteome</keyword>
<dbReference type="STRING" id="461836.A0A0L0DIC2"/>
<feature type="transmembrane region" description="Helical" evidence="6">
    <location>
        <begin position="65"/>
        <end position="85"/>
    </location>
</feature>
<dbReference type="PANTHER" id="PTHR11040">
    <property type="entry name" value="ZINC/IRON TRANSPORTER"/>
    <property type="match status" value="1"/>
</dbReference>
<keyword evidence="4 6" id="KW-0472">Membrane</keyword>
<feature type="transmembrane region" description="Helical" evidence="6">
    <location>
        <begin position="327"/>
        <end position="346"/>
    </location>
</feature>
<dbReference type="InterPro" id="IPR003689">
    <property type="entry name" value="ZIP"/>
</dbReference>
<dbReference type="PANTHER" id="PTHR11040:SF140">
    <property type="entry name" value="ZRT (ZRT), IRT- (IRT-) LIKE PROTEIN TRANSPORTER"/>
    <property type="match status" value="1"/>
</dbReference>
<feature type="transmembrane region" description="Helical" evidence="6">
    <location>
        <begin position="296"/>
        <end position="315"/>
    </location>
</feature>
<keyword evidence="2 6" id="KW-0812">Transmembrane</keyword>
<organism evidence="8 9">
    <name type="scientific">Thecamonas trahens ATCC 50062</name>
    <dbReference type="NCBI Taxonomy" id="461836"/>
    <lineage>
        <taxon>Eukaryota</taxon>
        <taxon>Apusozoa</taxon>
        <taxon>Apusomonadida</taxon>
        <taxon>Apusomonadidae</taxon>
        <taxon>Thecamonas</taxon>
    </lineage>
</organism>
<feature type="transmembrane region" description="Helical" evidence="6">
    <location>
        <begin position="263"/>
        <end position="284"/>
    </location>
</feature>
<comment type="subcellular location">
    <subcellularLocation>
        <location evidence="1">Membrane</location>
        <topology evidence="1">Multi-pass membrane protein</topology>
    </subcellularLocation>
</comment>
<evidence type="ECO:0000256" key="2">
    <source>
        <dbReference type="ARBA" id="ARBA00022692"/>
    </source>
</evidence>
<feature type="transmembrane region" description="Helical" evidence="6">
    <location>
        <begin position="226"/>
        <end position="251"/>
    </location>
</feature>
<evidence type="ECO:0000256" key="3">
    <source>
        <dbReference type="ARBA" id="ARBA00022989"/>
    </source>
</evidence>
<dbReference type="AlphaFoldDB" id="A0A0L0DIC2"/>
<evidence type="ECO:0000256" key="7">
    <source>
        <dbReference type="SAM" id="SignalP"/>
    </source>
</evidence>
<feature type="transmembrane region" description="Helical" evidence="6">
    <location>
        <begin position="97"/>
        <end position="115"/>
    </location>
</feature>
<feature type="region of interest" description="Disordered" evidence="5">
    <location>
        <begin position="156"/>
        <end position="183"/>
    </location>
</feature>
<accession>A0A0L0DIC2</accession>
<dbReference type="OMA" id="HEMSHTH"/>
<evidence type="ECO:0000313" key="8">
    <source>
        <dbReference type="EMBL" id="KNC51990.1"/>
    </source>
</evidence>
<protein>
    <submittedName>
        <fullName evidence="8">Zinc transporter ZIP1</fullName>
    </submittedName>
</protein>
<dbReference type="RefSeq" id="XP_013755576.1">
    <property type="nucleotide sequence ID" value="XM_013900122.1"/>
</dbReference>
<keyword evidence="3 6" id="KW-1133">Transmembrane helix</keyword>
<evidence type="ECO:0000256" key="1">
    <source>
        <dbReference type="ARBA" id="ARBA00004141"/>
    </source>
</evidence>
<feature type="signal peptide" evidence="7">
    <location>
        <begin position="1"/>
        <end position="23"/>
    </location>
</feature>